<name>A0A821TE26_9BILA</name>
<reference evidence="2" key="1">
    <citation type="submission" date="2021-02" db="EMBL/GenBank/DDBJ databases">
        <authorList>
            <person name="Nowell W R."/>
        </authorList>
    </citation>
    <scope>NUCLEOTIDE SEQUENCE</scope>
</reference>
<evidence type="ECO:0000313" key="3">
    <source>
        <dbReference type="Proteomes" id="UP000663848"/>
    </source>
</evidence>
<evidence type="ECO:0000313" key="2">
    <source>
        <dbReference type="EMBL" id="CAF4870188.1"/>
    </source>
</evidence>
<dbReference type="InterPro" id="IPR004242">
    <property type="entry name" value="Transposase_21"/>
</dbReference>
<dbReference type="Pfam" id="PF02992">
    <property type="entry name" value="Transposase_21"/>
    <property type="match status" value="1"/>
</dbReference>
<protein>
    <submittedName>
        <fullName evidence="2">Uncharacterized protein</fullName>
    </submittedName>
</protein>
<gene>
    <name evidence="2" type="ORF">QYT958_LOCUS28589</name>
</gene>
<comment type="caution">
    <text evidence="2">The sequence shown here is derived from an EMBL/GenBank/DDBJ whole genome shotgun (WGS) entry which is preliminary data.</text>
</comment>
<sequence>MVKCVKKTTAPVNTKKANEKENFEVYILLRDIVTNVHHVIIRSKVISSKKIQKLEPGDEISFGQRGGRIRGIVLMIGTETQCENSRRIIEKTTTVKNKTNKNKAETIDEAESETDDLNNAGANDDAESDEDIKSIGAEEVYSDNENNALHIDEPTPLKPVVLSNSSNRSQSAIMINFLFLARPTDQPTIDYLIDIGKILSGEANLDPDEKSEILLNITTTLDLTEKQLVACKGKNVRITVRQIMKILHPDPPNDFKFAEVDRDHVAAVRAYARLVHPREEKLYTDGDLNHAMGNLFAVQALYQQNVDEVNINPEMDDIIDINSININNTIDDPIISNVNVSESRFLNDAIDKIKQLACDGPNIITEKDISCALVLLKKRHRLSARCMDDIISLLRTFNVPNVPSSWYRLKKSLTATQLTPIQSFICSECQEVSTSSALCSQCNCHFSSTNKPNYFFSFPIQSQVERILHYNRDILPTRRCYAVSMKDICDGALHQKLQSEIQESFLTLTLNVDGIQPNKGSQKTIWPILLVINELPLKRRFAIENIILAGVWPGPSKPSRTEMSIFFRPLVEELVTLEQGAKFQYQDDNNSSTSARIFLIGACCDKPAQALLQFLPEPIAAFGCGRCEVEGFMVRTEKEGNVRSFAMTLDAVEETYLRSNMRFDVLLDLKLLHEQIQQSFPMRKRKSLMEQHRLEEKGILGPCILRELSYFDVGRSFMADTLHNVYIGAFVCKLFEYFD</sequence>
<dbReference type="AlphaFoldDB" id="A0A821TE26"/>
<organism evidence="2 3">
    <name type="scientific">Rotaria socialis</name>
    <dbReference type="NCBI Taxonomy" id="392032"/>
    <lineage>
        <taxon>Eukaryota</taxon>
        <taxon>Metazoa</taxon>
        <taxon>Spiralia</taxon>
        <taxon>Gnathifera</taxon>
        <taxon>Rotifera</taxon>
        <taxon>Eurotatoria</taxon>
        <taxon>Bdelloidea</taxon>
        <taxon>Philodinida</taxon>
        <taxon>Philodinidae</taxon>
        <taxon>Rotaria</taxon>
    </lineage>
</organism>
<feature type="compositionally biased region" description="Acidic residues" evidence="1">
    <location>
        <begin position="107"/>
        <end position="116"/>
    </location>
</feature>
<accession>A0A821TE26</accession>
<dbReference type="Proteomes" id="UP000663848">
    <property type="component" value="Unassembled WGS sequence"/>
</dbReference>
<evidence type="ECO:0000256" key="1">
    <source>
        <dbReference type="SAM" id="MobiDB-lite"/>
    </source>
</evidence>
<proteinExistence type="predicted"/>
<dbReference type="EMBL" id="CAJOBR010007856">
    <property type="protein sequence ID" value="CAF4870188.1"/>
    <property type="molecule type" value="Genomic_DNA"/>
</dbReference>
<feature type="region of interest" description="Disordered" evidence="1">
    <location>
        <begin position="98"/>
        <end position="129"/>
    </location>
</feature>